<dbReference type="GO" id="GO:0016491">
    <property type="term" value="F:oxidoreductase activity"/>
    <property type="evidence" value="ECO:0007669"/>
    <property type="project" value="InterPro"/>
</dbReference>
<proteinExistence type="inferred from homology"/>
<evidence type="ECO:0000256" key="1">
    <source>
        <dbReference type="ARBA" id="ARBA00009428"/>
    </source>
</evidence>
<organism evidence="3 4">
    <name type="scientific">Seinonella peptonophila</name>
    <dbReference type="NCBI Taxonomy" id="112248"/>
    <lineage>
        <taxon>Bacteria</taxon>
        <taxon>Bacillati</taxon>
        <taxon>Bacillota</taxon>
        <taxon>Bacilli</taxon>
        <taxon>Bacillales</taxon>
        <taxon>Thermoactinomycetaceae</taxon>
        <taxon>Seinonella</taxon>
    </lineage>
</organism>
<dbReference type="EMBL" id="FQVL01000004">
    <property type="protein sequence ID" value="SHE87523.1"/>
    <property type="molecule type" value="Genomic_DNA"/>
</dbReference>
<dbReference type="GO" id="GO:0010181">
    <property type="term" value="F:FMN binding"/>
    <property type="evidence" value="ECO:0007669"/>
    <property type="project" value="TreeGrafter"/>
</dbReference>
<dbReference type="PANTHER" id="PTHR30543:SF21">
    <property type="entry name" value="NAD(P)H-DEPENDENT FMN REDUCTASE LOT6"/>
    <property type="match status" value="1"/>
</dbReference>
<dbReference type="GO" id="GO:0005829">
    <property type="term" value="C:cytosol"/>
    <property type="evidence" value="ECO:0007669"/>
    <property type="project" value="TreeGrafter"/>
</dbReference>
<dbReference type="InterPro" id="IPR005025">
    <property type="entry name" value="FMN_Rdtase-like_dom"/>
</dbReference>
<dbReference type="AlphaFoldDB" id="A0A1M4X2G6"/>
<sequence>MRVTMIAGSNRANATSTQLLRYIESLLREKQISVSFLELSQLVLPLFSPDHSDFHPNAKYLVEAVESGDGLILATSEYHGSISGTLKNALDHVRPDQMAGKPVLSISSAGGPVGVSSLTHLQTIIRCLHGINCSEWISIGYGTNQFDESGVPQDEGVKDRVQIGIQHFLELTQKLTKNTSVSH</sequence>
<dbReference type="RefSeq" id="WP_073154477.1">
    <property type="nucleotide sequence ID" value="NZ_FQVL01000004.1"/>
</dbReference>
<evidence type="ECO:0000313" key="4">
    <source>
        <dbReference type="Proteomes" id="UP000184476"/>
    </source>
</evidence>
<comment type="similarity">
    <text evidence="1">Belongs to the azoreductase type 2 family.</text>
</comment>
<keyword evidence="4" id="KW-1185">Reference proteome</keyword>
<dbReference type="Pfam" id="PF03358">
    <property type="entry name" value="FMN_red"/>
    <property type="match status" value="1"/>
</dbReference>
<dbReference type="Proteomes" id="UP000184476">
    <property type="component" value="Unassembled WGS sequence"/>
</dbReference>
<dbReference type="InterPro" id="IPR050712">
    <property type="entry name" value="NAD(P)H-dep_reductase"/>
</dbReference>
<dbReference type="SUPFAM" id="SSF52218">
    <property type="entry name" value="Flavoproteins"/>
    <property type="match status" value="1"/>
</dbReference>
<feature type="domain" description="NADPH-dependent FMN reductase-like" evidence="2">
    <location>
        <begin position="1"/>
        <end position="141"/>
    </location>
</feature>
<evidence type="ECO:0000313" key="3">
    <source>
        <dbReference type="EMBL" id="SHE87523.1"/>
    </source>
</evidence>
<dbReference type="Gene3D" id="3.40.50.360">
    <property type="match status" value="1"/>
</dbReference>
<protein>
    <submittedName>
        <fullName evidence="3">NAD(P)H-dependent FMN reductase</fullName>
    </submittedName>
</protein>
<name>A0A1M4X2G6_9BACL</name>
<accession>A0A1M4X2G6</accession>
<gene>
    <name evidence="3" type="ORF">SAMN05444392_10482</name>
</gene>
<dbReference type="OrthoDB" id="9790975at2"/>
<dbReference type="STRING" id="112248.SAMN05444392_10482"/>
<evidence type="ECO:0000259" key="2">
    <source>
        <dbReference type="Pfam" id="PF03358"/>
    </source>
</evidence>
<dbReference type="InterPro" id="IPR029039">
    <property type="entry name" value="Flavoprotein-like_sf"/>
</dbReference>
<dbReference type="PANTHER" id="PTHR30543">
    <property type="entry name" value="CHROMATE REDUCTASE"/>
    <property type="match status" value="1"/>
</dbReference>
<reference evidence="3 4" key="1">
    <citation type="submission" date="2016-11" db="EMBL/GenBank/DDBJ databases">
        <authorList>
            <person name="Jaros S."/>
            <person name="Januszkiewicz K."/>
            <person name="Wedrychowicz H."/>
        </authorList>
    </citation>
    <scope>NUCLEOTIDE SEQUENCE [LARGE SCALE GENOMIC DNA]</scope>
    <source>
        <strain evidence="3 4">DSM 44666</strain>
    </source>
</reference>